<dbReference type="EMBL" id="KQ435781">
    <property type="protein sequence ID" value="KOX74792.1"/>
    <property type="molecule type" value="Genomic_DNA"/>
</dbReference>
<evidence type="ECO:0008006" key="3">
    <source>
        <dbReference type="Google" id="ProtNLM"/>
    </source>
</evidence>
<keyword evidence="2" id="KW-1185">Reference proteome</keyword>
<gene>
    <name evidence="1" type="ORF">WN51_00399</name>
</gene>
<proteinExistence type="predicted"/>
<reference evidence="1 2" key="1">
    <citation type="submission" date="2015-07" db="EMBL/GenBank/DDBJ databases">
        <title>The genome of Melipona quadrifasciata.</title>
        <authorList>
            <person name="Pan H."/>
            <person name="Kapheim K."/>
        </authorList>
    </citation>
    <scope>NUCLEOTIDE SEQUENCE [LARGE SCALE GENOMIC DNA]</scope>
    <source>
        <strain evidence="1">0111107301</strain>
        <tissue evidence="1">Whole body</tissue>
    </source>
</reference>
<dbReference type="Proteomes" id="UP000053105">
    <property type="component" value="Unassembled WGS sequence"/>
</dbReference>
<evidence type="ECO:0000313" key="1">
    <source>
        <dbReference type="EMBL" id="KOX74792.1"/>
    </source>
</evidence>
<protein>
    <recommendedName>
        <fullName evidence="3">Histone-lysine N-methyltransferase SETMAR</fullName>
    </recommendedName>
</protein>
<dbReference type="AlphaFoldDB" id="A0A0N0BGH0"/>
<organism evidence="1 2">
    <name type="scientific">Melipona quadrifasciata</name>
    <dbReference type="NCBI Taxonomy" id="166423"/>
    <lineage>
        <taxon>Eukaryota</taxon>
        <taxon>Metazoa</taxon>
        <taxon>Ecdysozoa</taxon>
        <taxon>Arthropoda</taxon>
        <taxon>Hexapoda</taxon>
        <taxon>Insecta</taxon>
        <taxon>Pterygota</taxon>
        <taxon>Neoptera</taxon>
        <taxon>Endopterygota</taxon>
        <taxon>Hymenoptera</taxon>
        <taxon>Apocrita</taxon>
        <taxon>Aculeata</taxon>
        <taxon>Apoidea</taxon>
        <taxon>Anthophila</taxon>
        <taxon>Apidae</taxon>
        <taxon>Melipona</taxon>
    </lineage>
</organism>
<dbReference type="OrthoDB" id="7615026at2759"/>
<evidence type="ECO:0000313" key="2">
    <source>
        <dbReference type="Proteomes" id="UP000053105"/>
    </source>
</evidence>
<name>A0A0N0BGH0_9HYME</name>
<dbReference type="GO" id="GO:0003676">
    <property type="term" value="F:nucleic acid binding"/>
    <property type="evidence" value="ECO:0007669"/>
    <property type="project" value="InterPro"/>
</dbReference>
<dbReference type="Gene3D" id="3.30.420.10">
    <property type="entry name" value="Ribonuclease H-like superfamily/Ribonuclease H"/>
    <property type="match status" value="1"/>
</dbReference>
<sequence length="59" mass="6719">MASPGVGKLVFIDDTMDKIVYLNILKENLKESAAKLALRQNFYFQSDNDPKHTAHIVRI</sequence>
<accession>A0A0N0BGH0</accession>
<dbReference type="STRING" id="166423.A0A0N0BGH0"/>
<dbReference type="InterPro" id="IPR036397">
    <property type="entry name" value="RNaseH_sf"/>
</dbReference>